<dbReference type="SUPFAM" id="SSF48024">
    <property type="entry name" value="N-terminal domain of DnaB helicase"/>
    <property type="match status" value="1"/>
</dbReference>
<evidence type="ECO:0000256" key="4">
    <source>
        <dbReference type="ARBA" id="ARBA00022801"/>
    </source>
</evidence>
<evidence type="ECO:0000256" key="1">
    <source>
        <dbReference type="ARBA" id="ARBA00008428"/>
    </source>
</evidence>
<evidence type="ECO:0000256" key="2">
    <source>
        <dbReference type="ARBA" id="ARBA00022705"/>
    </source>
</evidence>
<evidence type="ECO:0000256" key="7">
    <source>
        <dbReference type="ARBA" id="ARBA00023125"/>
    </source>
</evidence>
<proteinExistence type="inferred from homology"/>
<keyword evidence="6" id="KW-0067">ATP-binding</keyword>
<evidence type="ECO:0000259" key="11">
    <source>
        <dbReference type="PROSITE" id="PS51199"/>
    </source>
</evidence>
<sequence length="430" mass="47841">MNDPAQLILADTTGLTPDMFTVEGHKFIYMSMLYLLKKGQDLDPISIMNVYTSEKAKGAIEELGGIEYIESIKNFPAAPNTGLFVEHIKQASARRDMYRKAEEIQQAALKDQDKPLEEILSETEEKFRQLTIMYQINEQVVKVGAGIGSRLKERALKPKDVIGLKTGWAKFDLACHGLVDGELTIVGARSKVGKSTVLLNWCKKLAVDDGVPILYIDTEMYTEEQEDKLISIISGVPHDEIRSGMYGQDTINGYAKDKIKAVAEAAKKLSNAPLYHIYLPNFTPEKIQALARQYKLEHGVRLIVFDYIKLPSSNSNLGDKEYQALGYLTSSLKDLAGILQVPVISAVQLNRGAVAKGKSGEDLDEGDIAGSDRILQIANRVCFLRKATEEEYSFNGATHMFKIGVQRMGKPLGWTPVKSGQENWRMEMVS</sequence>
<dbReference type="InterPro" id="IPR007693">
    <property type="entry name" value="DNA_helicase_DnaB-like_N"/>
</dbReference>
<dbReference type="EC" id="5.6.2.3" evidence="9"/>
<dbReference type="InterPro" id="IPR036185">
    <property type="entry name" value="DNA_heli_DnaB-like_N_sf"/>
</dbReference>
<dbReference type="PANTHER" id="PTHR30153:SF2">
    <property type="entry name" value="REPLICATIVE DNA HELICASE"/>
    <property type="match status" value="1"/>
</dbReference>
<evidence type="ECO:0000256" key="3">
    <source>
        <dbReference type="ARBA" id="ARBA00022741"/>
    </source>
</evidence>
<evidence type="ECO:0000256" key="5">
    <source>
        <dbReference type="ARBA" id="ARBA00022806"/>
    </source>
</evidence>
<dbReference type="GO" id="GO:0006260">
    <property type="term" value="P:DNA replication"/>
    <property type="evidence" value="ECO:0007669"/>
    <property type="project" value="UniProtKB-KW"/>
</dbReference>
<keyword evidence="3" id="KW-0547">Nucleotide-binding</keyword>
<keyword evidence="4" id="KW-0378">Hydrolase</keyword>
<comment type="similarity">
    <text evidence="1">Belongs to the helicase family. DnaB subfamily.</text>
</comment>
<dbReference type="GO" id="GO:0043139">
    <property type="term" value="F:5'-3' DNA helicase activity"/>
    <property type="evidence" value="ECO:0007669"/>
    <property type="project" value="UniProtKB-EC"/>
</dbReference>
<comment type="catalytic activity">
    <reaction evidence="10">
        <text>ATP + H2O = ADP + phosphate + H(+)</text>
        <dbReference type="Rhea" id="RHEA:13065"/>
        <dbReference type="ChEBI" id="CHEBI:15377"/>
        <dbReference type="ChEBI" id="CHEBI:15378"/>
        <dbReference type="ChEBI" id="CHEBI:30616"/>
        <dbReference type="ChEBI" id="CHEBI:43474"/>
        <dbReference type="ChEBI" id="CHEBI:456216"/>
        <dbReference type="EC" id="5.6.2.3"/>
    </reaction>
</comment>
<evidence type="ECO:0000256" key="8">
    <source>
        <dbReference type="ARBA" id="ARBA00023235"/>
    </source>
</evidence>
<keyword evidence="7" id="KW-0238">DNA-binding</keyword>
<gene>
    <name evidence="12" type="primary">38</name>
    <name evidence="12" type="ORF">019DV002_38</name>
</gene>
<evidence type="ECO:0000256" key="6">
    <source>
        <dbReference type="ARBA" id="ARBA00022840"/>
    </source>
</evidence>
<dbReference type="PROSITE" id="PS51199">
    <property type="entry name" value="SF4_HELICASE"/>
    <property type="match status" value="1"/>
</dbReference>
<dbReference type="GO" id="GO:0003677">
    <property type="term" value="F:DNA binding"/>
    <property type="evidence" value="ECO:0007669"/>
    <property type="project" value="UniProtKB-KW"/>
</dbReference>
<dbReference type="Pfam" id="PF03796">
    <property type="entry name" value="DnaB_C"/>
    <property type="match status" value="1"/>
</dbReference>
<dbReference type="Pfam" id="PF00772">
    <property type="entry name" value="DnaB"/>
    <property type="match status" value="1"/>
</dbReference>
<protein>
    <recommendedName>
        <fullName evidence="9">DNA 5'-3' helicase</fullName>
        <ecNumber evidence="9">5.6.2.3</ecNumber>
    </recommendedName>
</protein>
<keyword evidence="8" id="KW-0413">Isomerase</keyword>
<dbReference type="InterPro" id="IPR027417">
    <property type="entry name" value="P-loop_NTPase"/>
</dbReference>
<name>A0A5J6T615_9CAUD</name>
<dbReference type="PANTHER" id="PTHR30153">
    <property type="entry name" value="REPLICATIVE DNA HELICASE DNAB"/>
    <property type="match status" value="1"/>
</dbReference>
<feature type="domain" description="SF4 helicase" evidence="11">
    <location>
        <begin position="157"/>
        <end position="430"/>
    </location>
</feature>
<evidence type="ECO:0000313" key="12">
    <source>
        <dbReference type="EMBL" id="QFG05181.1"/>
    </source>
</evidence>
<accession>A0A5J6T615</accession>
<evidence type="ECO:0000256" key="9">
    <source>
        <dbReference type="ARBA" id="ARBA00044969"/>
    </source>
</evidence>
<keyword evidence="2" id="KW-0235">DNA replication</keyword>
<dbReference type="GO" id="GO:0016787">
    <property type="term" value="F:hydrolase activity"/>
    <property type="evidence" value="ECO:0007669"/>
    <property type="project" value="UniProtKB-KW"/>
</dbReference>
<organism evidence="12 13">
    <name type="scientific">Bacillus phage 019DV002</name>
    <dbReference type="NCBI Taxonomy" id="2601653"/>
    <lineage>
        <taxon>Viruses</taxon>
        <taxon>Duplodnaviria</taxon>
        <taxon>Heunggongvirae</taxon>
        <taxon>Uroviricota</taxon>
        <taxon>Caudoviricetes</taxon>
        <taxon>Ehrlichviridae</taxon>
        <taxon>Gettysburgvirus</taxon>
        <taxon>Gettysburgvirus gv019DV002</taxon>
    </lineage>
</organism>
<reference evidence="12 13" key="1">
    <citation type="submission" date="2019-07" db="EMBL/GenBank/DDBJ databases">
        <authorList>
            <person name="Loney R.E."/>
            <person name="Krukonis G.P."/>
            <person name="Delesalle V.A."/>
        </authorList>
    </citation>
    <scope>NUCLEOTIDE SEQUENCE [LARGE SCALE GENOMIC DNA]</scope>
</reference>
<evidence type="ECO:0000313" key="13">
    <source>
        <dbReference type="Proteomes" id="UP000325508"/>
    </source>
</evidence>
<keyword evidence="13" id="KW-1185">Reference proteome</keyword>
<dbReference type="GO" id="GO:0005524">
    <property type="term" value="F:ATP binding"/>
    <property type="evidence" value="ECO:0007669"/>
    <property type="project" value="UniProtKB-KW"/>
</dbReference>
<dbReference type="Gene3D" id="1.10.860.10">
    <property type="entry name" value="DNAb Helicase, Chain A"/>
    <property type="match status" value="1"/>
</dbReference>
<evidence type="ECO:0000256" key="10">
    <source>
        <dbReference type="ARBA" id="ARBA00048954"/>
    </source>
</evidence>
<dbReference type="Gene3D" id="3.40.50.300">
    <property type="entry name" value="P-loop containing nucleotide triphosphate hydrolases"/>
    <property type="match status" value="1"/>
</dbReference>
<dbReference type="InterPro" id="IPR016136">
    <property type="entry name" value="DNA_helicase_N/primase_C"/>
</dbReference>
<keyword evidence="5 12" id="KW-0347">Helicase</keyword>
<dbReference type="EMBL" id="MN176220">
    <property type="protein sequence ID" value="QFG05181.1"/>
    <property type="molecule type" value="Genomic_DNA"/>
</dbReference>
<dbReference type="SUPFAM" id="SSF52540">
    <property type="entry name" value="P-loop containing nucleoside triphosphate hydrolases"/>
    <property type="match status" value="1"/>
</dbReference>
<dbReference type="InterPro" id="IPR007694">
    <property type="entry name" value="DNA_helicase_DnaB-like_C"/>
</dbReference>
<dbReference type="Proteomes" id="UP000325508">
    <property type="component" value="Segment"/>
</dbReference>